<dbReference type="InterPro" id="IPR003797">
    <property type="entry name" value="DegV"/>
</dbReference>
<dbReference type="Pfam" id="PF02645">
    <property type="entry name" value="DegV"/>
    <property type="match status" value="1"/>
</dbReference>
<dbReference type="PANTHER" id="PTHR33434:SF2">
    <property type="entry name" value="FATTY ACID-BINDING PROTEIN TM_1468"/>
    <property type="match status" value="1"/>
</dbReference>
<keyword evidence="3" id="KW-1185">Reference proteome</keyword>
<dbReference type="SUPFAM" id="SSF82549">
    <property type="entry name" value="DAK1/DegV-like"/>
    <property type="match status" value="1"/>
</dbReference>
<evidence type="ECO:0000256" key="1">
    <source>
        <dbReference type="ARBA" id="ARBA00023121"/>
    </source>
</evidence>
<dbReference type="PANTHER" id="PTHR33434">
    <property type="entry name" value="DEGV DOMAIN-CONTAINING PROTEIN DR_1986-RELATED"/>
    <property type="match status" value="1"/>
</dbReference>
<evidence type="ECO:0000313" key="3">
    <source>
        <dbReference type="Proteomes" id="UP000183975"/>
    </source>
</evidence>
<dbReference type="InterPro" id="IPR050270">
    <property type="entry name" value="DegV_domain_contain"/>
</dbReference>
<dbReference type="Gene3D" id="3.30.1180.10">
    <property type="match status" value="1"/>
</dbReference>
<dbReference type="NCBIfam" id="TIGR00762">
    <property type="entry name" value="DegV"/>
    <property type="match status" value="1"/>
</dbReference>
<dbReference type="InterPro" id="IPR043168">
    <property type="entry name" value="DegV_C"/>
</dbReference>
<protein>
    <submittedName>
        <fullName evidence="2">EDD domain protein, DegV family</fullName>
    </submittedName>
</protein>
<dbReference type="RefSeq" id="WP_072848740.1">
    <property type="nucleotide sequence ID" value="NZ_FRAH01000005.1"/>
</dbReference>
<name>A0A1M6LZQ0_9FIRM</name>
<dbReference type="Proteomes" id="UP000183975">
    <property type="component" value="Unassembled WGS sequence"/>
</dbReference>
<proteinExistence type="predicted"/>
<dbReference type="GO" id="GO:0008289">
    <property type="term" value="F:lipid binding"/>
    <property type="evidence" value="ECO:0007669"/>
    <property type="project" value="UniProtKB-KW"/>
</dbReference>
<evidence type="ECO:0000313" key="2">
    <source>
        <dbReference type="EMBL" id="SHJ76634.1"/>
    </source>
</evidence>
<keyword evidence="1" id="KW-0446">Lipid-binding</keyword>
<dbReference type="EMBL" id="FRAH01000005">
    <property type="protein sequence ID" value="SHJ76634.1"/>
    <property type="molecule type" value="Genomic_DNA"/>
</dbReference>
<gene>
    <name evidence="2" type="ORF">SAMN02745138_00478</name>
</gene>
<dbReference type="AlphaFoldDB" id="A0A1M6LZQ0"/>
<dbReference type="OrthoDB" id="9781230at2"/>
<reference evidence="2 3" key="1">
    <citation type="submission" date="2016-11" db="EMBL/GenBank/DDBJ databases">
        <authorList>
            <person name="Jaros S."/>
            <person name="Januszkiewicz K."/>
            <person name="Wedrychowicz H."/>
        </authorList>
    </citation>
    <scope>NUCLEOTIDE SEQUENCE [LARGE SCALE GENOMIC DNA]</scope>
    <source>
        <strain evidence="2 3">DSM 14214</strain>
    </source>
</reference>
<sequence>MHSFQIFSDGACDLTLEAQNAYQISTVPFYVSFDGKTYLKELKELTLDHFYHHLIEEKGFPKTSLPSVHDFAEAFTPALEAGKDILSLHITHTLSGSMQSALTAKLMLEEEFPNAKIHIVDSHNATGSQALLLMEAARMQQEGKSLEEVVSYLEQAKKDTRIIFMIGGLTHLQHGGRIGKIAALSSNILKIKPIIVLRDGEIHVGGATRSRKKGIAELVKLTAEHFQKSGENPADYIAMVGTTDETEEIAPTEALLKAELPQLELVFPLQIGATIASHTGPGTTGICIAKRYECYSL</sequence>
<organism evidence="2 3">
    <name type="scientific">Anaerotignum lactatifermentans DSM 14214</name>
    <dbReference type="NCBI Taxonomy" id="1121323"/>
    <lineage>
        <taxon>Bacteria</taxon>
        <taxon>Bacillati</taxon>
        <taxon>Bacillota</taxon>
        <taxon>Clostridia</taxon>
        <taxon>Lachnospirales</taxon>
        <taxon>Anaerotignaceae</taxon>
        <taxon>Anaerotignum</taxon>
    </lineage>
</organism>
<dbReference type="PROSITE" id="PS51482">
    <property type="entry name" value="DEGV"/>
    <property type="match status" value="1"/>
</dbReference>
<dbReference type="Gene3D" id="3.40.50.10170">
    <property type="match status" value="1"/>
</dbReference>
<accession>A0A1M6LZQ0</accession>